<name>X8JG79_9AGAM</name>
<evidence type="ECO:0000313" key="3">
    <source>
        <dbReference type="EMBL" id="EUC61983.1"/>
    </source>
</evidence>
<dbReference type="SUPFAM" id="SSF46689">
    <property type="entry name" value="Homeodomain-like"/>
    <property type="match status" value="1"/>
</dbReference>
<dbReference type="InterPro" id="IPR036397">
    <property type="entry name" value="RNaseH_sf"/>
</dbReference>
<dbReference type="InterPro" id="IPR002492">
    <property type="entry name" value="Transposase_Tc1-like"/>
</dbReference>
<dbReference type="OrthoDB" id="3226274at2759"/>
<feature type="non-terminal residue" evidence="3">
    <location>
        <position position="323"/>
    </location>
</feature>
<accession>X8JG79</accession>
<feature type="domain" description="Transposase Tc1-like" evidence="1">
    <location>
        <begin position="61"/>
        <end position="119"/>
    </location>
</feature>
<evidence type="ECO:0000313" key="4">
    <source>
        <dbReference type="Proteomes" id="UP000030108"/>
    </source>
</evidence>
<dbReference type="PANTHER" id="PTHR23022">
    <property type="entry name" value="TRANSPOSABLE ELEMENT-RELATED"/>
    <property type="match status" value="1"/>
</dbReference>
<dbReference type="Pfam" id="PF13358">
    <property type="entry name" value="DDE_3"/>
    <property type="match status" value="1"/>
</dbReference>
<dbReference type="Gene3D" id="1.10.10.60">
    <property type="entry name" value="Homeodomain-like"/>
    <property type="match status" value="1"/>
</dbReference>
<reference evidence="4" key="1">
    <citation type="journal article" date="2014" name="Genome Announc.">
        <title>Draft genome sequence of the plant-pathogenic soil fungus Rhizoctonia solani anastomosis group 3 strain Rhs1AP.</title>
        <authorList>
            <person name="Cubeta M.A."/>
            <person name="Thomas E."/>
            <person name="Dean R.A."/>
            <person name="Jabaji S."/>
            <person name="Neate S.M."/>
            <person name="Tavantzis S."/>
            <person name="Toda T."/>
            <person name="Vilgalys R."/>
            <person name="Bharathan N."/>
            <person name="Fedorova-Abrams N."/>
            <person name="Pakala S.B."/>
            <person name="Pakala S.M."/>
            <person name="Zafar N."/>
            <person name="Joardar V."/>
            <person name="Losada L."/>
            <person name="Nierman W.C."/>
        </authorList>
    </citation>
    <scope>NUCLEOTIDE SEQUENCE [LARGE SCALE GENOMIC DNA]</scope>
    <source>
        <strain evidence="4">AG-3</strain>
    </source>
</reference>
<dbReference type="Gene3D" id="3.30.420.10">
    <property type="entry name" value="Ribonuclease H-like superfamily/Ribonuclease H"/>
    <property type="match status" value="1"/>
</dbReference>
<dbReference type="AlphaFoldDB" id="X8JG79"/>
<dbReference type="Pfam" id="PF13384">
    <property type="entry name" value="HTH_23"/>
    <property type="match status" value="1"/>
</dbReference>
<proteinExistence type="predicted"/>
<dbReference type="GO" id="GO:0006313">
    <property type="term" value="P:DNA transposition"/>
    <property type="evidence" value="ECO:0007669"/>
    <property type="project" value="InterPro"/>
</dbReference>
<dbReference type="EMBL" id="JATN01000318">
    <property type="protein sequence ID" value="EUC61983.1"/>
    <property type="molecule type" value="Genomic_DNA"/>
</dbReference>
<organism evidence="3 4">
    <name type="scientific">Rhizoctonia solani AG-3 Rhs1AP</name>
    <dbReference type="NCBI Taxonomy" id="1086054"/>
    <lineage>
        <taxon>Eukaryota</taxon>
        <taxon>Fungi</taxon>
        <taxon>Dikarya</taxon>
        <taxon>Basidiomycota</taxon>
        <taxon>Agaricomycotina</taxon>
        <taxon>Agaricomycetes</taxon>
        <taxon>Cantharellales</taxon>
        <taxon>Ceratobasidiaceae</taxon>
        <taxon>Rhizoctonia</taxon>
    </lineage>
</organism>
<comment type="caution">
    <text evidence="3">The sequence shown here is derived from an EMBL/GenBank/DDBJ whole genome shotgun (WGS) entry which is preliminary data.</text>
</comment>
<dbReference type="Proteomes" id="UP000030108">
    <property type="component" value="Unassembled WGS sequence"/>
</dbReference>
<dbReference type="InterPro" id="IPR038717">
    <property type="entry name" value="Tc1-like_DDE_dom"/>
</dbReference>
<evidence type="ECO:0000259" key="1">
    <source>
        <dbReference type="Pfam" id="PF01498"/>
    </source>
</evidence>
<dbReference type="GO" id="GO:0015074">
    <property type="term" value="P:DNA integration"/>
    <property type="evidence" value="ECO:0007669"/>
    <property type="project" value="InterPro"/>
</dbReference>
<dbReference type="Pfam" id="PF01498">
    <property type="entry name" value="HTH_Tnp_Tc3_2"/>
    <property type="match status" value="1"/>
</dbReference>
<dbReference type="PANTHER" id="PTHR23022:SF135">
    <property type="entry name" value="SI:DKEY-77F5.3"/>
    <property type="match status" value="1"/>
</dbReference>
<dbReference type="InterPro" id="IPR009057">
    <property type="entry name" value="Homeodomain-like_sf"/>
</dbReference>
<dbReference type="InterPro" id="IPR052338">
    <property type="entry name" value="Transposase_5"/>
</dbReference>
<dbReference type="GO" id="GO:0003677">
    <property type="term" value="F:DNA binding"/>
    <property type="evidence" value="ECO:0007669"/>
    <property type="project" value="InterPro"/>
</dbReference>
<protein>
    <submittedName>
        <fullName evidence="3">Transposable element Tcb2 transposase</fullName>
    </submittedName>
</protein>
<sequence length="323" mass="37893">MPPRGPQHRPEIRAQILALYETGLTIRLIAAKLGIPRSTVDRRPRKLRLADAKFAALSLSRNRLATATQLRREYFPHVSAETVRRRLRELGIKNYARRRVPLLTKRHLKARRDWAQDHATWSARDWRRVVFSDESKFKIFGGDGPLRCWRRPGLALDPRYTRKTVKHGGGSIMVWGCITADGVGRLHRIDGRLTAVRYTQILENELLGTMREHSLFPRRTIFQHDNDPKHTAIHTRNWLTTHRLSVLPWPANSPDMNPIENVWDYLDRQLRMRPHLPRNSNELWEFLQEEWVCIPQAYIDKLYDSMVNRVEELIAVKGGNTRY</sequence>
<gene>
    <name evidence="3" type="ORF">RSOL_411740</name>
</gene>
<feature type="domain" description="Tc1-like transposase DDE" evidence="2">
    <location>
        <begin position="128"/>
        <end position="273"/>
    </location>
</feature>
<evidence type="ECO:0000259" key="2">
    <source>
        <dbReference type="Pfam" id="PF13358"/>
    </source>
</evidence>